<evidence type="ECO:0000313" key="1">
    <source>
        <dbReference type="Proteomes" id="UP000492821"/>
    </source>
</evidence>
<reference evidence="2" key="2">
    <citation type="submission" date="2020-10" db="UniProtKB">
        <authorList>
            <consortium name="WormBaseParasite"/>
        </authorList>
    </citation>
    <scope>IDENTIFICATION</scope>
</reference>
<reference evidence="1" key="1">
    <citation type="journal article" date="2013" name="Genetics">
        <title>The draft genome and transcriptome of Panagrellus redivivus are shaped by the harsh demands of a free-living lifestyle.</title>
        <authorList>
            <person name="Srinivasan J."/>
            <person name="Dillman A.R."/>
            <person name="Macchietto M.G."/>
            <person name="Heikkinen L."/>
            <person name="Lakso M."/>
            <person name="Fracchia K.M."/>
            <person name="Antoshechkin I."/>
            <person name="Mortazavi A."/>
            <person name="Wong G."/>
            <person name="Sternberg P.W."/>
        </authorList>
    </citation>
    <scope>NUCLEOTIDE SEQUENCE [LARGE SCALE GENOMIC DNA]</scope>
    <source>
        <strain evidence="1">MT8872</strain>
    </source>
</reference>
<proteinExistence type="predicted"/>
<dbReference type="Proteomes" id="UP000492821">
    <property type="component" value="Unassembled WGS sequence"/>
</dbReference>
<protein>
    <submittedName>
        <fullName evidence="2">CxC5 domain-containing protein</fullName>
    </submittedName>
</protein>
<dbReference type="WBParaSite" id="Pan_g8020.t1">
    <property type="protein sequence ID" value="Pan_g8020.t1"/>
    <property type="gene ID" value="Pan_g8020"/>
</dbReference>
<accession>A0A7E4W8W2</accession>
<keyword evidence="1" id="KW-1185">Reference proteome</keyword>
<evidence type="ECO:0000313" key="2">
    <source>
        <dbReference type="WBParaSite" id="Pan_g8020.t1"/>
    </source>
</evidence>
<sequence>MATIQSLQRQTRFLILNSEQYAQLNWGTCKYKFEGCLRDGKTPNTECIRSKILPYCFPCFEAYVRQLTAPYLPKCKGDCTFILDRRIEGEHSLSCYDKDSSDTDDEPTDWLDSVYDEEKPYKSELMNDESHSNTTDEPIVEPTNEVNQVYSCFKSSYPDTLPRTAQIDQRNNLSTAKTAQQCCTMTPFSEPNREPVQFGSVRTTASMAILSLQFSRAHNK</sequence>
<name>A0A7E4W8W2_PANRE</name>
<organism evidence="1 2">
    <name type="scientific">Panagrellus redivivus</name>
    <name type="common">Microworm</name>
    <dbReference type="NCBI Taxonomy" id="6233"/>
    <lineage>
        <taxon>Eukaryota</taxon>
        <taxon>Metazoa</taxon>
        <taxon>Ecdysozoa</taxon>
        <taxon>Nematoda</taxon>
        <taxon>Chromadorea</taxon>
        <taxon>Rhabditida</taxon>
        <taxon>Tylenchina</taxon>
        <taxon>Panagrolaimomorpha</taxon>
        <taxon>Panagrolaimoidea</taxon>
        <taxon>Panagrolaimidae</taxon>
        <taxon>Panagrellus</taxon>
    </lineage>
</organism>
<dbReference type="AlphaFoldDB" id="A0A7E4W8W2"/>